<protein>
    <recommendedName>
        <fullName evidence="1">Peptidase C45 hydrolase domain-containing protein</fullName>
    </recommendedName>
</protein>
<dbReference type="PANTHER" id="PTHR34180">
    <property type="entry name" value="PEPTIDASE C45"/>
    <property type="match status" value="1"/>
</dbReference>
<proteinExistence type="predicted"/>
<dbReference type="PANTHER" id="PTHR34180:SF1">
    <property type="entry name" value="BETA-ALANYL-DOPAMINE_CARCININE HYDROLASE"/>
    <property type="match status" value="1"/>
</dbReference>
<organism evidence="2 3">
    <name type="scientific">Hermetia illucens</name>
    <name type="common">Black soldier fly</name>
    <dbReference type="NCBI Taxonomy" id="343691"/>
    <lineage>
        <taxon>Eukaryota</taxon>
        <taxon>Metazoa</taxon>
        <taxon>Ecdysozoa</taxon>
        <taxon>Arthropoda</taxon>
        <taxon>Hexapoda</taxon>
        <taxon>Insecta</taxon>
        <taxon>Pterygota</taxon>
        <taxon>Neoptera</taxon>
        <taxon>Endopterygota</taxon>
        <taxon>Diptera</taxon>
        <taxon>Brachycera</taxon>
        <taxon>Stratiomyomorpha</taxon>
        <taxon>Stratiomyidae</taxon>
        <taxon>Hermetiinae</taxon>
        <taxon>Hermetia</taxon>
    </lineage>
</organism>
<dbReference type="Gene3D" id="3.60.60.10">
    <property type="entry name" value="Penicillin V Acylase, Chain A"/>
    <property type="match status" value="1"/>
</dbReference>
<dbReference type="Gene3D" id="1.10.10.2120">
    <property type="match status" value="1"/>
</dbReference>
<dbReference type="NCBIfam" id="NF040521">
    <property type="entry name" value="C45_proenzyme"/>
    <property type="match status" value="1"/>
</dbReference>
<feature type="domain" description="Peptidase C45 hydrolase" evidence="1">
    <location>
        <begin position="127"/>
        <end position="373"/>
    </location>
</feature>
<gene>
    <name evidence="2" type="ORF">HERILL_LOCUS12524</name>
</gene>
<dbReference type="OrthoDB" id="189997at2759"/>
<dbReference type="Pfam" id="PF03417">
    <property type="entry name" value="AAT"/>
    <property type="match status" value="1"/>
</dbReference>
<evidence type="ECO:0000259" key="1">
    <source>
        <dbReference type="Pfam" id="PF03417"/>
    </source>
</evidence>
<accession>A0A7R8V1N7</accession>
<dbReference type="InterPro" id="IPR047794">
    <property type="entry name" value="C45_proenzyme-like"/>
</dbReference>
<dbReference type="Proteomes" id="UP000594454">
    <property type="component" value="Chromosome 5"/>
</dbReference>
<evidence type="ECO:0000313" key="2">
    <source>
        <dbReference type="EMBL" id="CAD7090009.1"/>
    </source>
</evidence>
<sequence length="386" mass="43111">MSAKKIPRRQAIPILYTRGTHYDVGFDMGRTFGSMIRSFLELCGPLNETYLPLYDQPEGREIYNQTLESVKRSFPQYIRELEGVADGAQVEFHKLFLLHMDDITPIALGQENLIPAAPVGCSDIIVNNDSFRILGHTEDALSAQLNHYYFVVADIISDTPQGKYNVKEEKFMSLCYAGHLPGYTMNFNRHGLVFSINTLSAANLRSGKTPRHFITRALLSAQNYDQAVTILRDSGVGAGDGCSINMTFLNNNDPFTFYNIEMGPVEQGANESPLDIKVINNNEHNFHCNSYLRLPVKEVGGAIVDSSVARMETFSSYQPPKTKEDVIKLLGDQTNPPHTVFRENGDVDEYVKTIALGVFDCINKTCTLYSDNPTTNEPLAVISMQL</sequence>
<dbReference type="InterPro" id="IPR005079">
    <property type="entry name" value="Peptidase_C45_hydrolase"/>
</dbReference>
<dbReference type="AlphaFoldDB" id="A0A7R8V1N7"/>
<reference evidence="2 3" key="1">
    <citation type="submission" date="2020-11" db="EMBL/GenBank/DDBJ databases">
        <authorList>
            <person name="Wallbank WR R."/>
            <person name="Pardo Diaz C."/>
            <person name="Kozak K."/>
            <person name="Martin S."/>
            <person name="Jiggins C."/>
            <person name="Moest M."/>
            <person name="Warren A I."/>
            <person name="Generalovic N T."/>
            <person name="Byers J.R.P. K."/>
            <person name="Montejo-Kovacevich G."/>
            <person name="Yen C E."/>
        </authorList>
    </citation>
    <scope>NUCLEOTIDE SEQUENCE [LARGE SCALE GENOMIC DNA]</scope>
</reference>
<dbReference type="InterPro" id="IPR047801">
    <property type="entry name" value="Peptidase_C45"/>
</dbReference>
<dbReference type="EMBL" id="LR899013">
    <property type="protein sequence ID" value="CAD7090009.1"/>
    <property type="molecule type" value="Genomic_DNA"/>
</dbReference>
<evidence type="ECO:0000313" key="3">
    <source>
        <dbReference type="Proteomes" id="UP000594454"/>
    </source>
</evidence>
<name>A0A7R8V1N7_HERIL</name>
<keyword evidence="3" id="KW-1185">Reference proteome</keyword>
<dbReference type="InParanoid" id="A0A7R8V1N7"/>
<dbReference type="OMA" id="DKYPIYM"/>
<dbReference type="FunCoup" id="A0A7R8V1N7">
    <property type="interactions" value="191"/>
</dbReference>